<comment type="caution">
    <text evidence="12">Was originally thought to be a dihydrodipicolinate synthase (DHDPS), catalyzing the condensation of (S)-aspartate-beta-semialdehyde [(S)-ASA] and pyruvate to dihydrodipicolinate (DHDP). However, it was shown in E.coli that the product of the enzymatic reaction is not dihydrodipicolinate but in fact (4S)-4-hydroxy-2,3,4,5-tetrahydro-(2S)-dipicolinic acid (HTPA), and that the consecutive dehydration reaction leading to DHDP is not spontaneous but catalyzed by DapB.</text>
</comment>
<dbReference type="PANTHER" id="PTHR12128:SF66">
    <property type="entry name" value="4-HYDROXY-2-OXOGLUTARATE ALDOLASE, MITOCHONDRIAL"/>
    <property type="match status" value="1"/>
</dbReference>
<evidence type="ECO:0000256" key="4">
    <source>
        <dbReference type="ARBA" id="ARBA00012086"/>
    </source>
</evidence>
<dbReference type="UniPathway" id="UPA00034">
    <property type="reaction ID" value="UER00017"/>
</dbReference>
<evidence type="ECO:0000256" key="12">
    <source>
        <dbReference type="HAMAP-Rule" id="MF_00418"/>
    </source>
</evidence>
<evidence type="ECO:0000256" key="10">
    <source>
        <dbReference type="ARBA" id="ARBA00023270"/>
    </source>
</evidence>
<dbReference type="SUPFAM" id="SSF51569">
    <property type="entry name" value="Aldolase"/>
    <property type="match status" value="1"/>
</dbReference>
<dbReference type="Proteomes" id="UP000030130">
    <property type="component" value="Unassembled WGS sequence"/>
</dbReference>
<dbReference type="GO" id="GO:0009089">
    <property type="term" value="P:lysine biosynthetic process via diaminopimelate"/>
    <property type="evidence" value="ECO:0007669"/>
    <property type="project" value="UniProtKB-UniRule"/>
</dbReference>
<dbReference type="HAMAP" id="MF_00418">
    <property type="entry name" value="DapA"/>
    <property type="match status" value="1"/>
</dbReference>
<reference evidence="16 17" key="1">
    <citation type="submission" date="2014-08" db="EMBL/GenBank/DDBJ databases">
        <title>Porphyromonas gulae strain:COT-052_OH1451 Genome sequencing.</title>
        <authorList>
            <person name="Wallis C."/>
            <person name="Deusch O."/>
            <person name="O'Flynn C."/>
            <person name="Davis I."/>
            <person name="Jospin G."/>
            <person name="Darling A.E."/>
            <person name="Coil D.A."/>
            <person name="Alexiev A."/>
            <person name="Horsfall A."/>
            <person name="Kirkwood N."/>
            <person name="Harris S."/>
            <person name="Eisen J.A."/>
        </authorList>
    </citation>
    <scope>NUCLEOTIDE SEQUENCE [LARGE SCALE GENOMIC DNA]</scope>
    <source>
        <strain evidence="17">COT-052 OH1451</strain>
    </source>
</reference>
<evidence type="ECO:0000256" key="6">
    <source>
        <dbReference type="ARBA" id="ARBA00022605"/>
    </source>
</evidence>
<evidence type="ECO:0000256" key="15">
    <source>
        <dbReference type="PIRSR" id="PIRSR001365-2"/>
    </source>
</evidence>
<dbReference type="Gene3D" id="3.20.20.70">
    <property type="entry name" value="Aldolase class I"/>
    <property type="match status" value="1"/>
</dbReference>
<feature type="binding site" evidence="12 15">
    <location>
        <position position="208"/>
    </location>
    <ligand>
        <name>pyruvate</name>
        <dbReference type="ChEBI" id="CHEBI:15361"/>
    </ligand>
</feature>
<dbReference type="GO" id="GO:0019877">
    <property type="term" value="P:diaminopimelate biosynthetic process"/>
    <property type="evidence" value="ECO:0007669"/>
    <property type="project" value="UniProtKB-UniRule"/>
</dbReference>
<evidence type="ECO:0000256" key="3">
    <source>
        <dbReference type="ARBA" id="ARBA00007592"/>
    </source>
</evidence>
<dbReference type="OrthoDB" id="9782828at2"/>
<evidence type="ECO:0000256" key="7">
    <source>
        <dbReference type="ARBA" id="ARBA00022915"/>
    </source>
</evidence>
<name>A0A099WWF5_9PORP</name>
<evidence type="ECO:0000256" key="8">
    <source>
        <dbReference type="ARBA" id="ARBA00023154"/>
    </source>
</evidence>
<comment type="pathway">
    <text evidence="2 12">Amino-acid biosynthesis; L-lysine biosynthesis via DAP pathway; (S)-tetrahydrodipicolinate from L-aspartate: step 3/4.</text>
</comment>
<keyword evidence="9 12" id="KW-0456">Lyase</keyword>
<dbReference type="eggNOG" id="COG0329">
    <property type="taxonomic scope" value="Bacteria"/>
</dbReference>
<dbReference type="NCBIfam" id="TIGR00674">
    <property type="entry name" value="dapA"/>
    <property type="match status" value="1"/>
</dbReference>
<keyword evidence="10 12" id="KW-0704">Schiff base</keyword>
<feature type="site" description="Part of a proton relay during catalysis" evidence="12">
    <location>
        <position position="111"/>
    </location>
</feature>
<dbReference type="EC" id="4.3.3.7" evidence="4 12"/>
<comment type="function">
    <text evidence="1 12">Catalyzes the condensation of (S)-aspartate-beta-semialdehyde [(S)-ASA] and pyruvate to 4-hydroxy-tetrahydrodipicolinate (HTPA).</text>
</comment>
<dbReference type="PANTHER" id="PTHR12128">
    <property type="entry name" value="DIHYDRODIPICOLINATE SYNTHASE"/>
    <property type="match status" value="1"/>
</dbReference>
<evidence type="ECO:0000313" key="17">
    <source>
        <dbReference type="Proteomes" id="UP000030130"/>
    </source>
</evidence>
<keyword evidence="5 12" id="KW-0963">Cytoplasm</keyword>
<comment type="catalytic activity">
    <reaction evidence="11 12">
        <text>L-aspartate 4-semialdehyde + pyruvate = (2S,4S)-4-hydroxy-2,3,4,5-tetrahydrodipicolinate + H2O + H(+)</text>
        <dbReference type="Rhea" id="RHEA:34171"/>
        <dbReference type="ChEBI" id="CHEBI:15361"/>
        <dbReference type="ChEBI" id="CHEBI:15377"/>
        <dbReference type="ChEBI" id="CHEBI:15378"/>
        <dbReference type="ChEBI" id="CHEBI:67139"/>
        <dbReference type="ChEBI" id="CHEBI:537519"/>
        <dbReference type="EC" id="4.3.3.7"/>
    </reaction>
</comment>
<comment type="subcellular location">
    <subcellularLocation>
        <location evidence="12">Cytoplasm</location>
    </subcellularLocation>
</comment>
<comment type="subunit">
    <text evidence="12">Homotetramer; dimer of dimers.</text>
</comment>
<dbReference type="STRING" id="111105.HR09_02095"/>
<gene>
    <name evidence="12" type="primary">dapA</name>
    <name evidence="16" type="ORF">HR08_10025</name>
</gene>
<keyword evidence="8 12" id="KW-0457">Lysine biosynthesis</keyword>
<accession>A0A099WWF5</accession>
<proteinExistence type="inferred from homology"/>
<dbReference type="InterPro" id="IPR005263">
    <property type="entry name" value="DapA"/>
</dbReference>
<feature type="binding site" evidence="12 15">
    <location>
        <position position="49"/>
    </location>
    <ligand>
        <name>pyruvate</name>
        <dbReference type="ChEBI" id="CHEBI:15361"/>
    </ligand>
</feature>
<protein>
    <recommendedName>
        <fullName evidence="4 12">4-hydroxy-tetrahydrodipicolinate synthase</fullName>
        <shortName evidence="12">HTPA synthase</shortName>
        <ecNumber evidence="4 12">4.3.3.7</ecNumber>
    </recommendedName>
</protein>
<keyword evidence="6 12" id="KW-0028">Amino-acid biosynthesis</keyword>
<dbReference type="RefSeq" id="WP_018964480.1">
    <property type="nucleotide sequence ID" value="NZ_JASBZW010000020.1"/>
</dbReference>
<feature type="active site" description="Proton donor/acceptor" evidence="12 14">
    <location>
        <position position="137"/>
    </location>
</feature>
<feature type="active site" description="Schiff-base intermediate with substrate" evidence="12 14">
    <location>
        <position position="166"/>
    </location>
</feature>
<dbReference type="InterPro" id="IPR013785">
    <property type="entry name" value="Aldolase_TIM"/>
</dbReference>
<dbReference type="GeneID" id="57239540"/>
<dbReference type="PRINTS" id="PR00146">
    <property type="entry name" value="DHPICSNTHASE"/>
</dbReference>
<comment type="caution">
    <text evidence="16">The sequence shown here is derived from an EMBL/GenBank/DDBJ whole genome shotgun (WGS) entry which is preliminary data.</text>
</comment>
<sequence>MDRAQLRGMGVALITPFDEKGEVDHESLRLLADYQVAGGADYIVVLGTTGESPTIEEAERSAIMQTVREAVAGRCPIIVGAGGNYTERIVNRLQAMDKTGVDAILSVAPYYNKPTQEGIYRHYRKLAESTDTPIILYNVPGRTGVNIKPETTLRLATDCPNIIGVKEASGNVDQVRAIVAEKPDPFIVLSGDDHLSLSFIKEGAEGVISVIGNAYPELFSRLIHLCLENRFEEAEAIQQRLEGMYYLMFVDGNPAGIKELLYQKGLIRHNILRLPLVSASDSTSTLIARVRNQIEQR</sequence>
<dbReference type="InterPro" id="IPR002220">
    <property type="entry name" value="DapA-like"/>
</dbReference>
<keyword evidence="7 12" id="KW-0220">Diaminopimelate biosynthesis</keyword>
<dbReference type="EMBL" id="JRAI01000082">
    <property type="protein sequence ID" value="KGN83789.1"/>
    <property type="molecule type" value="Genomic_DNA"/>
</dbReference>
<evidence type="ECO:0000256" key="13">
    <source>
        <dbReference type="PIRNR" id="PIRNR001365"/>
    </source>
</evidence>
<evidence type="ECO:0000256" key="5">
    <source>
        <dbReference type="ARBA" id="ARBA00022490"/>
    </source>
</evidence>
<dbReference type="AlphaFoldDB" id="A0A099WWF5"/>
<evidence type="ECO:0000256" key="1">
    <source>
        <dbReference type="ARBA" id="ARBA00003294"/>
    </source>
</evidence>
<feature type="site" description="Part of a proton relay during catalysis" evidence="12">
    <location>
        <position position="48"/>
    </location>
</feature>
<evidence type="ECO:0000256" key="11">
    <source>
        <dbReference type="ARBA" id="ARBA00047836"/>
    </source>
</evidence>
<evidence type="ECO:0000256" key="9">
    <source>
        <dbReference type="ARBA" id="ARBA00023239"/>
    </source>
</evidence>
<dbReference type="Pfam" id="PF00701">
    <property type="entry name" value="DHDPS"/>
    <property type="match status" value="1"/>
</dbReference>
<dbReference type="GO" id="GO:0008840">
    <property type="term" value="F:4-hydroxy-tetrahydrodipicolinate synthase activity"/>
    <property type="evidence" value="ECO:0007669"/>
    <property type="project" value="UniProtKB-UniRule"/>
</dbReference>
<dbReference type="GO" id="GO:0005829">
    <property type="term" value="C:cytosol"/>
    <property type="evidence" value="ECO:0007669"/>
    <property type="project" value="TreeGrafter"/>
</dbReference>
<dbReference type="CDD" id="cd00950">
    <property type="entry name" value="DHDPS"/>
    <property type="match status" value="1"/>
</dbReference>
<comment type="similarity">
    <text evidence="3 12 13">Belongs to the DapA family.</text>
</comment>
<organism evidence="16 17">
    <name type="scientific">Porphyromonas gulae</name>
    <dbReference type="NCBI Taxonomy" id="111105"/>
    <lineage>
        <taxon>Bacteria</taxon>
        <taxon>Pseudomonadati</taxon>
        <taxon>Bacteroidota</taxon>
        <taxon>Bacteroidia</taxon>
        <taxon>Bacteroidales</taxon>
        <taxon>Porphyromonadaceae</taxon>
        <taxon>Porphyromonas</taxon>
    </lineage>
</organism>
<evidence type="ECO:0000313" key="16">
    <source>
        <dbReference type="EMBL" id="KGN83789.1"/>
    </source>
</evidence>
<evidence type="ECO:0000256" key="14">
    <source>
        <dbReference type="PIRSR" id="PIRSR001365-1"/>
    </source>
</evidence>
<dbReference type="SMART" id="SM01130">
    <property type="entry name" value="DHDPS"/>
    <property type="match status" value="1"/>
</dbReference>
<dbReference type="InterPro" id="IPR020625">
    <property type="entry name" value="Schiff_base-form_aldolases_AS"/>
</dbReference>
<evidence type="ECO:0000256" key="2">
    <source>
        <dbReference type="ARBA" id="ARBA00005120"/>
    </source>
</evidence>
<dbReference type="PROSITE" id="PS00666">
    <property type="entry name" value="DHDPS_2"/>
    <property type="match status" value="1"/>
</dbReference>
<dbReference type="PIRSF" id="PIRSF001365">
    <property type="entry name" value="DHDPS"/>
    <property type="match status" value="1"/>
</dbReference>